<dbReference type="GO" id="GO:0008270">
    <property type="term" value="F:zinc ion binding"/>
    <property type="evidence" value="ECO:0007669"/>
    <property type="project" value="UniProtKB-KW"/>
</dbReference>
<evidence type="ECO:0000313" key="13">
    <source>
        <dbReference type="WBParaSite" id="ACAC_0000171201-mRNA-1"/>
    </source>
</evidence>
<feature type="binding site" evidence="7">
    <location>
        <position position="439"/>
    </location>
    <ligand>
        <name>Zn(2+)</name>
        <dbReference type="ChEBI" id="CHEBI:29105"/>
        <label>1</label>
    </ligand>
</feature>
<evidence type="ECO:0000256" key="10">
    <source>
        <dbReference type="SAM" id="SignalP"/>
    </source>
</evidence>
<feature type="binding site" evidence="7">
    <location>
        <position position="455"/>
    </location>
    <ligand>
        <name>Zn(2+)</name>
        <dbReference type="ChEBI" id="CHEBI:29105"/>
        <label>2</label>
    </ligand>
</feature>
<dbReference type="CDD" id="cd15505">
    <property type="entry name" value="PHD_ING"/>
    <property type="match status" value="1"/>
</dbReference>
<dbReference type="PROSITE" id="PS50016">
    <property type="entry name" value="ZF_PHD_2"/>
    <property type="match status" value="1"/>
</dbReference>
<evidence type="ECO:0000256" key="1">
    <source>
        <dbReference type="ARBA" id="ARBA00004123"/>
    </source>
</evidence>
<name>A0A0K0CWB5_ANGCA</name>
<dbReference type="PROSITE" id="PS01359">
    <property type="entry name" value="ZF_PHD_1"/>
    <property type="match status" value="1"/>
</dbReference>
<feature type="binding site" evidence="7">
    <location>
        <position position="458"/>
    </location>
    <ligand>
        <name>Zn(2+)</name>
        <dbReference type="ChEBI" id="CHEBI:29105"/>
        <label>2</label>
    </ligand>
</feature>
<evidence type="ECO:0000256" key="2">
    <source>
        <dbReference type="ARBA" id="ARBA00010210"/>
    </source>
</evidence>
<feature type="binding site" evidence="7">
    <location>
        <position position="433"/>
    </location>
    <ligand>
        <name>Zn(2+)</name>
        <dbReference type="ChEBI" id="CHEBI:29105"/>
        <label>2</label>
    </ligand>
</feature>
<feature type="binding site" evidence="7">
    <location>
        <position position="442"/>
    </location>
    <ligand>
        <name>Zn(2+)</name>
        <dbReference type="ChEBI" id="CHEBI:29105"/>
        <label>1</label>
    </ligand>
</feature>
<dbReference type="STRING" id="6313.A0A0K0CWB5"/>
<dbReference type="Gene3D" id="3.30.40.10">
    <property type="entry name" value="Zinc/RING finger domain, C3HC4 (zinc finger)"/>
    <property type="match status" value="1"/>
</dbReference>
<dbReference type="SMART" id="SM00249">
    <property type="entry name" value="PHD"/>
    <property type="match status" value="1"/>
</dbReference>
<keyword evidence="5 7" id="KW-0862">Zinc</keyword>
<dbReference type="InterPro" id="IPR013083">
    <property type="entry name" value="Znf_RING/FYVE/PHD"/>
</dbReference>
<feature type="chain" id="PRO_5005326250" evidence="10">
    <location>
        <begin position="22"/>
        <end position="463"/>
    </location>
</feature>
<feature type="binding site" evidence="7">
    <location>
        <position position="415"/>
    </location>
    <ligand>
        <name>Zn(2+)</name>
        <dbReference type="ChEBI" id="CHEBI:29105"/>
        <label>1</label>
    </ligand>
</feature>
<dbReference type="InterPro" id="IPR019786">
    <property type="entry name" value="Zinc_finger_PHD-type_CS"/>
</dbReference>
<protein>
    <submittedName>
        <fullName evidence="13">PHD-type domain-containing protein</fullName>
    </submittedName>
</protein>
<evidence type="ECO:0000256" key="7">
    <source>
        <dbReference type="PIRSR" id="PIRSR628651-51"/>
    </source>
</evidence>
<reference evidence="12" key="1">
    <citation type="submission" date="2012-09" db="EMBL/GenBank/DDBJ databases">
        <authorList>
            <person name="Martin A.A."/>
        </authorList>
    </citation>
    <scope>NUCLEOTIDE SEQUENCE</scope>
</reference>
<accession>A0A0K0CWB5</accession>
<evidence type="ECO:0000259" key="11">
    <source>
        <dbReference type="PROSITE" id="PS50016"/>
    </source>
</evidence>
<reference evidence="13" key="2">
    <citation type="submission" date="2017-02" db="UniProtKB">
        <authorList>
            <consortium name="WormBaseParasite"/>
        </authorList>
    </citation>
    <scope>IDENTIFICATION</scope>
</reference>
<evidence type="ECO:0000256" key="4">
    <source>
        <dbReference type="ARBA" id="ARBA00022771"/>
    </source>
</evidence>
<keyword evidence="12" id="KW-1185">Reference proteome</keyword>
<evidence type="ECO:0000313" key="12">
    <source>
        <dbReference type="Proteomes" id="UP000035642"/>
    </source>
</evidence>
<sequence>MLSRFLLFWWLWMMSIQFCSAGFRVQRRMIEDIPEEICKRFELMRKWDSDVERLQLECRYAVKRILELTETSEAMREKILMELADVNDSSYLCKIELEVDNPGCTDAIERNFCRMLGLRPTSSHLAKCNVEFEPLDDVESTSSFHEEVIYGGCSPSDSGDGAFSNMSNGTADMERLESFSQKSVSYGNPQGSLSSAPKFKRRKYQTGTSQPTMLNHLRKKQLEKLKDSKINAIRKDGCRENHQKVPLTSAEPGKNTKSAEFTVRVDFNALRLVTIEDTLGSEDDLNANEFMDLFPVALPSPPRELLESLQEDAFPDDNQITYEPHSKDCPQSPTMPGIFMDSFPSSPSQSPSVSLWDKKKRTGVSFGNVNETTSLHGRTRKMTERAVELLQNHKDREKLKRKVDAVETDANEQWCFCREGSSGSMICCDDPECKYQWFHFDCVGLTVEPKGQWFCSECSGKWH</sequence>
<feature type="binding site" evidence="7">
    <location>
        <position position="428"/>
    </location>
    <ligand>
        <name>Zn(2+)</name>
        <dbReference type="ChEBI" id="CHEBI:29105"/>
        <label>2</label>
    </ligand>
</feature>
<evidence type="ECO:0000256" key="6">
    <source>
        <dbReference type="ARBA" id="ARBA00023242"/>
    </source>
</evidence>
<dbReference type="InterPro" id="IPR028651">
    <property type="entry name" value="ING_fam"/>
</dbReference>
<dbReference type="InterPro" id="IPR019787">
    <property type="entry name" value="Znf_PHD-finger"/>
</dbReference>
<feature type="region of interest" description="Disordered" evidence="9">
    <location>
        <begin position="182"/>
        <end position="207"/>
    </location>
</feature>
<dbReference type="AlphaFoldDB" id="A0A0K0CWB5"/>
<feature type="signal peptide" evidence="10">
    <location>
        <begin position="1"/>
        <end position="21"/>
    </location>
</feature>
<keyword evidence="3 7" id="KW-0479">Metal-binding</keyword>
<dbReference type="InterPro" id="IPR001965">
    <property type="entry name" value="Znf_PHD"/>
</dbReference>
<dbReference type="GO" id="GO:0005634">
    <property type="term" value="C:nucleus"/>
    <property type="evidence" value="ECO:0007669"/>
    <property type="project" value="UniProtKB-SubCell"/>
</dbReference>
<evidence type="ECO:0000256" key="8">
    <source>
        <dbReference type="PROSITE-ProRule" id="PRU00146"/>
    </source>
</evidence>
<comment type="subcellular location">
    <subcellularLocation>
        <location evidence="1">Nucleus</location>
    </subcellularLocation>
</comment>
<evidence type="ECO:0000256" key="3">
    <source>
        <dbReference type="ARBA" id="ARBA00022723"/>
    </source>
</evidence>
<organism evidence="12 13">
    <name type="scientific">Angiostrongylus cantonensis</name>
    <name type="common">Rat lungworm</name>
    <dbReference type="NCBI Taxonomy" id="6313"/>
    <lineage>
        <taxon>Eukaryota</taxon>
        <taxon>Metazoa</taxon>
        <taxon>Ecdysozoa</taxon>
        <taxon>Nematoda</taxon>
        <taxon>Chromadorea</taxon>
        <taxon>Rhabditida</taxon>
        <taxon>Rhabditina</taxon>
        <taxon>Rhabditomorpha</taxon>
        <taxon>Strongyloidea</taxon>
        <taxon>Metastrongylidae</taxon>
        <taxon>Angiostrongylus</taxon>
    </lineage>
</organism>
<evidence type="ECO:0000256" key="5">
    <source>
        <dbReference type="ARBA" id="ARBA00022833"/>
    </source>
</evidence>
<feature type="binding site" evidence="7">
    <location>
        <position position="417"/>
    </location>
    <ligand>
        <name>Zn(2+)</name>
        <dbReference type="ChEBI" id="CHEBI:29105"/>
        <label>1</label>
    </ligand>
</feature>
<comment type="similarity">
    <text evidence="2">Belongs to the ING family.</text>
</comment>
<feature type="domain" description="PHD-type" evidence="11">
    <location>
        <begin position="412"/>
        <end position="461"/>
    </location>
</feature>
<evidence type="ECO:0000256" key="9">
    <source>
        <dbReference type="SAM" id="MobiDB-lite"/>
    </source>
</evidence>
<dbReference type="WBParaSite" id="ACAC_0000171201-mRNA-1">
    <property type="protein sequence ID" value="ACAC_0000171201-mRNA-1"/>
    <property type="gene ID" value="ACAC_0000171201"/>
</dbReference>
<keyword evidence="4 8" id="KW-0863">Zinc-finger</keyword>
<dbReference type="InterPro" id="IPR011011">
    <property type="entry name" value="Znf_FYVE_PHD"/>
</dbReference>
<keyword evidence="10" id="KW-0732">Signal</keyword>
<dbReference type="Proteomes" id="UP000035642">
    <property type="component" value="Unassembled WGS sequence"/>
</dbReference>
<feature type="compositionally biased region" description="Polar residues" evidence="9">
    <location>
        <begin position="182"/>
        <end position="195"/>
    </location>
</feature>
<dbReference type="SUPFAM" id="SSF57903">
    <property type="entry name" value="FYVE/PHD zinc finger"/>
    <property type="match status" value="1"/>
</dbReference>
<proteinExistence type="inferred from homology"/>
<keyword evidence="6" id="KW-0539">Nucleus</keyword>
<dbReference type="PANTHER" id="PTHR10333">
    <property type="entry name" value="INHIBITOR OF GROWTH PROTEIN"/>
    <property type="match status" value="1"/>
</dbReference>